<dbReference type="PROSITE" id="PS00409">
    <property type="entry name" value="PROKAR_NTER_METHYL"/>
    <property type="match status" value="1"/>
</dbReference>
<feature type="transmembrane region" description="Helical" evidence="11">
    <location>
        <begin position="12"/>
        <end position="32"/>
    </location>
</feature>
<keyword evidence="7 11" id="KW-1133">Transmembrane helix</keyword>
<dbReference type="OrthoDB" id="284474at2"/>
<accession>A0A1H7VBR6</accession>
<keyword evidence="14" id="KW-1185">Reference proteome</keyword>
<dbReference type="GO" id="GO:0005886">
    <property type="term" value="C:plasma membrane"/>
    <property type="evidence" value="ECO:0007669"/>
    <property type="project" value="UniProtKB-SubCell"/>
</dbReference>
<comment type="similarity">
    <text evidence="9">Belongs to the GSP H family.</text>
</comment>
<dbReference type="InterPro" id="IPR045584">
    <property type="entry name" value="Pilin-like"/>
</dbReference>
<dbReference type="Gene3D" id="3.30.700.10">
    <property type="entry name" value="Glycoprotein, Type 4 Pilin"/>
    <property type="match status" value="1"/>
</dbReference>
<evidence type="ECO:0000259" key="12">
    <source>
        <dbReference type="Pfam" id="PF12019"/>
    </source>
</evidence>
<dbReference type="Pfam" id="PF12019">
    <property type="entry name" value="GspH"/>
    <property type="match status" value="1"/>
</dbReference>
<evidence type="ECO:0000256" key="11">
    <source>
        <dbReference type="SAM" id="Phobius"/>
    </source>
</evidence>
<dbReference type="InterPro" id="IPR012902">
    <property type="entry name" value="N_methyl_site"/>
</dbReference>
<keyword evidence="4" id="KW-0488">Methylation</keyword>
<protein>
    <recommendedName>
        <fullName evidence="2">Type II secretion system protein H</fullName>
    </recommendedName>
    <alternativeName>
        <fullName evidence="10">General secretion pathway protein H</fullName>
    </alternativeName>
</protein>
<dbReference type="STRING" id="43775.SAMN04489760_103139"/>
<dbReference type="RefSeq" id="WP_139198199.1">
    <property type="nucleotide sequence ID" value="NZ_FOBS01000003.1"/>
</dbReference>
<evidence type="ECO:0000256" key="4">
    <source>
        <dbReference type="ARBA" id="ARBA00022481"/>
    </source>
</evidence>
<dbReference type="GO" id="GO:0015627">
    <property type="term" value="C:type II protein secretion system complex"/>
    <property type="evidence" value="ECO:0007669"/>
    <property type="project" value="InterPro"/>
</dbReference>
<evidence type="ECO:0000256" key="7">
    <source>
        <dbReference type="ARBA" id="ARBA00022989"/>
    </source>
</evidence>
<evidence type="ECO:0000256" key="10">
    <source>
        <dbReference type="ARBA" id="ARBA00030775"/>
    </source>
</evidence>
<dbReference type="AlphaFoldDB" id="A0A1H7VBR6"/>
<evidence type="ECO:0000256" key="5">
    <source>
        <dbReference type="ARBA" id="ARBA00022519"/>
    </source>
</evidence>
<evidence type="ECO:0000256" key="1">
    <source>
        <dbReference type="ARBA" id="ARBA00004377"/>
    </source>
</evidence>
<sequence>MTRCPEKGFSLIEVVVVIALMAIIAAFAAPNFMNMMVQRRLNGAARQIMSELMNARMQAVSQQNAFKISFPSNHEYTILDDDDNDGVADTGEAIQTKDIQSDYYDVTLSSTASVIFFGRGTANGATTTVSNSAGSKNVNVEITGYVKITN</sequence>
<name>A0A1H7VBR6_9BACT</name>
<comment type="subcellular location">
    <subcellularLocation>
        <location evidence="1">Cell inner membrane</location>
        <topology evidence="1">Single-pass membrane protein</topology>
    </subcellularLocation>
</comment>
<dbReference type="NCBIfam" id="TIGR02532">
    <property type="entry name" value="IV_pilin_GFxxxE"/>
    <property type="match status" value="1"/>
</dbReference>
<organism evidence="13 14">
    <name type="scientific">Syntrophus gentianae</name>
    <dbReference type="NCBI Taxonomy" id="43775"/>
    <lineage>
        <taxon>Bacteria</taxon>
        <taxon>Pseudomonadati</taxon>
        <taxon>Thermodesulfobacteriota</taxon>
        <taxon>Syntrophia</taxon>
        <taxon>Syntrophales</taxon>
        <taxon>Syntrophaceae</taxon>
        <taxon>Syntrophus</taxon>
    </lineage>
</organism>
<dbReference type="Pfam" id="PF07963">
    <property type="entry name" value="N_methyl"/>
    <property type="match status" value="1"/>
</dbReference>
<evidence type="ECO:0000256" key="8">
    <source>
        <dbReference type="ARBA" id="ARBA00023136"/>
    </source>
</evidence>
<proteinExistence type="inferred from homology"/>
<dbReference type="Proteomes" id="UP000198744">
    <property type="component" value="Unassembled WGS sequence"/>
</dbReference>
<gene>
    <name evidence="13" type="ORF">SAMN04489760_103139</name>
</gene>
<keyword evidence="5" id="KW-0997">Cell inner membrane</keyword>
<evidence type="ECO:0000313" key="13">
    <source>
        <dbReference type="EMBL" id="SEM06359.1"/>
    </source>
</evidence>
<feature type="domain" description="General secretion pathway GspH" evidence="12">
    <location>
        <begin position="44"/>
        <end position="142"/>
    </location>
</feature>
<reference evidence="13 14" key="1">
    <citation type="submission" date="2016-10" db="EMBL/GenBank/DDBJ databases">
        <authorList>
            <person name="de Groot N.N."/>
        </authorList>
    </citation>
    <scope>NUCLEOTIDE SEQUENCE [LARGE SCALE GENOMIC DNA]</scope>
    <source>
        <strain evidence="13 14">DSM 8423</strain>
    </source>
</reference>
<evidence type="ECO:0000256" key="3">
    <source>
        <dbReference type="ARBA" id="ARBA00022475"/>
    </source>
</evidence>
<dbReference type="InterPro" id="IPR022346">
    <property type="entry name" value="T2SS_GspH"/>
</dbReference>
<dbReference type="GO" id="GO:0015628">
    <property type="term" value="P:protein secretion by the type II secretion system"/>
    <property type="evidence" value="ECO:0007669"/>
    <property type="project" value="InterPro"/>
</dbReference>
<keyword evidence="3" id="KW-1003">Cell membrane</keyword>
<evidence type="ECO:0000313" key="14">
    <source>
        <dbReference type="Proteomes" id="UP000198744"/>
    </source>
</evidence>
<evidence type="ECO:0000256" key="9">
    <source>
        <dbReference type="ARBA" id="ARBA00025772"/>
    </source>
</evidence>
<evidence type="ECO:0000256" key="6">
    <source>
        <dbReference type="ARBA" id="ARBA00022692"/>
    </source>
</evidence>
<evidence type="ECO:0000256" key="2">
    <source>
        <dbReference type="ARBA" id="ARBA00021549"/>
    </source>
</evidence>
<dbReference type="EMBL" id="FOBS01000003">
    <property type="protein sequence ID" value="SEM06359.1"/>
    <property type="molecule type" value="Genomic_DNA"/>
</dbReference>
<keyword evidence="8 11" id="KW-0472">Membrane</keyword>
<keyword evidence="6 11" id="KW-0812">Transmembrane</keyword>
<dbReference type="SUPFAM" id="SSF54523">
    <property type="entry name" value="Pili subunits"/>
    <property type="match status" value="1"/>
</dbReference>